<protein>
    <submittedName>
        <fullName evidence="1">Uncharacterized protein</fullName>
    </submittedName>
</protein>
<dbReference type="Proteomes" id="UP000245678">
    <property type="component" value="Unassembled WGS sequence"/>
</dbReference>
<name>A0A316H2H9_9SPHI</name>
<sequence>MFALAKNSPMEFEKLAAQIKAEIAKLDTTPEIDKINKVFDEKIRKVEEARREKLATVPDNSVEKKKLIAALEALGEKWVEPVRKKTKE</sequence>
<keyword evidence="2" id="KW-1185">Reference proteome</keyword>
<gene>
    <name evidence="1" type="ORF">LX99_04074</name>
</gene>
<accession>A0A316H2H9</accession>
<comment type="caution">
    <text evidence="1">The sequence shown here is derived from an EMBL/GenBank/DDBJ whole genome shotgun (WGS) entry which is preliminary data.</text>
</comment>
<dbReference type="EMBL" id="QGHA01000009">
    <property type="protein sequence ID" value="PWK74272.1"/>
    <property type="molecule type" value="Genomic_DNA"/>
</dbReference>
<organism evidence="1 2">
    <name type="scientific">Mucilaginibacter oryzae</name>
    <dbReference type="NCBI Taxonomy" id="468058"/>
    <lineage>
        <taxon>Bacteria</taxon>
        <taxon>Pseudomonadati</taxon>
        <taxon>Bacteroidota</taxon>
        <taxon>Sphingobacteriia</taxon>
        <taxon>Sphingobacteriales</taxon>
        <taxon>Sphingobacteriaceae</taxon>
        <taxon>Mucilaginibacter</taxon>
    </lineage>
</organism>
<evidence type="ECO:0000313" key="2">
    <source>
        <dbReference type="Proteomes" id="UP000245678"/>
    </source>
</evidence>
<dbReference type="AlphaFoldDB" id="A0A316H2H9"/>
<reference evidence="1 2" key="1">
    <citation type="submission" date="2018-05" db="EMBL/GenBank/DDBJ databases">
        <title>Genomic Encyclopedia of Archaeal and Bacterial Type Strains, Phase II (KMG-II): from individual species to whole genera.</title>
        <authorList>
            <person name="Goeker M."/>
        </authorList>
    </citation>
    <scope>NUCLEOTIDE SEQUENCE [LARGE SCALE GENOMIC DNA]</scope>
    <source>
        <strain evidence="1 2">DSM 19975</strain>
    </source>
</reference>
<evidence type="ECO:0000313" key="1">
    <source>
        <dbReference type="EMBL" id="PWK74272.1"/>
    </source>
</evidence>
<proteinExistence type="predicted"/>